<dbReference type="Pfam" id="PF00110">
    <property type="entry name" value="wnt"/>
    <property type="match status" value="1"/>
</dbReference>
<evidence type="ECO:0000256" key="9">
    <source>
        <dbReference type="RuleBase" id="RU003500"/>
    </source>
</evidence>
<evidence type="ECO:0000313" key="11">
    <source>
        <dbReference type="Proteomes" id="UP000007875"/>
    </source>
</evidence>
<dbReference type="GO" id="GO:0005125">
    <property type="term" value="F:cytokine activity"/>
    <property type="evidence" value="ECO:0007669"/>
    <property type="project" value="TreeGrafter"/>
</dbReference>
<reference evidence="11" key="1">
    <citation type="submission" date="2003-08" db="EMBL/GenBank/DDBJ databases">
        <authorList>
            <person name="Birren B."/>
            <person name="Nusbaum C."/>
            <person name="Abebe A."/>
            <person name="Abouelleil A."/>
            <person name="Adekoya E."/>
            <person name="Ait-zahra M."/>
            <person name="Allen N."/>
            <person name="Allen T."/>
            <person name="An P."/>
            <person name="Anderson M."/>
            <person name="Anderson S."/>
            <person name="Arachchi H."/>
            <person name="Armbruster J."/>
            <person name="Bachantsang P."/>
            <person name="Baldwin J."/>
            <person name="Barry A."/>
            <person name="Bayul T."/>
            <person name="Blitshsteyn B."/>
            <person name="Bloom T."/>
            <person name="Blye J."/>
            <person name="Boguslavskiy L."/>
            <person name="Borowsky M."/>
            <person name="Boukhgalter B."/>
            <person name="Brunache A."/>
            <person name="Butler J."/>
            <person name="Calixte N."/>
            <person name="Calvo S."/>
            <person name="Camarata J."/>
            <person name="Campo K."/>
            <person name="Chang J."/>
            <person name="Cheshatsang Y."/>
            <person name="Citroen M."/>
            <person name="Collymore A."/>
            <person name="Considine T."/>
            <person name="Cook A."/>
            <person name="Cooke P."/>
            <person name="Corum B."/>
            <person name="Cuomo C."/>
            <person name="David R."/>
            <person name="Dawoe T."/>
            <person name="Degray S."/>
            <person name="Dodge S."/>
            <person name="Dooley K."/>
            <person name="Dorje P."/>
            <person name="Dorjee K."/>
            <person name="Dorris L."/>
            <person name="Duffey N."/>
            <person name="Dupes A."/>
            <person name="Elkins T."/>
            <person name="Engels R."/>
            <person name="Erickson J."/>
            <person name="Farina A."/>
            <person name="Faro S."/>
            <person name="Ferreira P."/>
            <person name="Fischer H."/>
            <person name="Fitzgerald M."/>
            <person name="Foley K."/>
            <person name="Gage D."/>
            <person name="Galagan J."/>
            <person name="Gearin G."/>
            <person name="Gnerre S."/>
            <person name="Gnirke A."/>
            <person name="Goyette A."/>
            <person name="Graham J."/>
            <person name="Grandbois E."/>
            <person name="Gyaltsen K."/>
            <person name="Hafez N."/>
            <person name="Hagopian D."/>
            <person name="Hagos B."/>
            <person name="Hall J."/>
            <person name="Hatcher B."/>
            <person name="Heller A."/>
            <person name="Higgins H."/>
            <person name="Honan T."/>
            <person name="Horn A."/>
            <person name="Houde N."/>
            <person name="Hughes L."/>
            <person name="Hulme W."/>
            <person name="Husby E."/>
            <person name="Iliev I."/>
            <person name="Jaffe D."/>
            <person name="Jones C."/>
            <person name="Kamal M."/>
            <person name="Kamat A."/>
            <person name="Kamvysselis M."/>
            <person name="Karlsson E."/>
            <person name="Kells C."/>
            <person name="Kieu A."/>
            <person name="Kisner P."/>
            <person name="Kodira C."/>
            <person name="Kulbokas E."/>
            <person name="Labutti K."/>
            <person name="Lama D."/>
            <person name="Landers T."/>
            <person name="Leger J."/>
            <person name="Levine S."/>
            <person name="Lewis D."/>
            <person name="Lewis T."/>
            <person name="Lindblad-toh K."/>
            <person name="Liu X."/>
            <person name="Lokyitsang T."/>
            <person name="Lokyitsang Y."/>
            <person name="Lucien O."/>
            <person name="Lui A."/>
            <person name="Ma L.J."/>
            <person name="Mabbitt R."/>
            <person name="Macdonald J."/>
            <person name="Maclean C."/>
            <person name="Major J."/>
            <person name="Manning J."/>
            <person name="Marabella R."/>
            <person name="Maru K."/>
            <person name="Matthews C."/>
            <person name="Mauceli E."/>
            <person name="Mccarthy M."/>
            <person name="Mcdonough S."/>
            <person name="Mcghee T."/>
            <person name="Meldrim J."/>
            <person name="Meneus L."/>
            <person name="Mesirov J."/>
            <person name="Mihalev A."/>
            <person name="Mihova T."/>
            <person name="Mikkelsen T."/>
            <person name="Mlenga V."/>
            <person name="Moru K."/>
            <person name="Mozes J."/>
            <person name="Mulrain L."/>
            <person name="Munson G."/>
            <person name="Naylor J."/>
            <person name="Newes C."/>
            <person name="Nguyen C."/>
            <person name="Nguyen N."/>
            <person name="Nguyen T."/>
            <person name="Nicol R."/>
            <person name="Nielsen C."/>
            <person name="Nizzari M."/>
            <person name="Norbu C."/>
            <person name="Norbu N."/>
            <person name="O'donnell P."/>
            <person name="Okoawo O."/>
            <person name="O'leary S."/>
            <person name="Omotosho B."/>
            <person name="O'neill K."/>
            <person name="Osman S."/>
            <person name="Parker S."/>
            <person name="Perrin D."/>
            <person name="Phunkhang P."/>
            <person name="Piqani B."/>
            <person name="Purcell S."/>
            <person name="Rachupka T."/>
            <person name="Ramasamy U."/>
            <person name="Rameau R."/>
            <person name="Ray V."/>
            <person name="Raymond C."/>
            <person name="Retta R."/>
            <person name="Richardson S."/>
            <person name="Rise C."/>
            <person name="Rodriguez J."/>
            <person name="Rogers J."/>
            <person name="Rogov P."/>
            <person name="Rutman M."/>
            <person name="Schupbach R."/>
            <person name="Seaman C."/>
            <person name="Settipalli S."/>
            <person name="Sharpe T."/>
            <person name="Sheridan J."/>
            <person name="Sherpa N."/>
            <person name="Shi J."/>
            <person name="Smirnov S."/>
            <person name="Smith C."/>
            <person name="Sougnez C."/>
            <person name="Spencer B."/>
            <person name="Stalker J."/>
            <person name="Stange-thomann N."/>
            <person name="Stavropoulos S."/>
            <person name="Stetson K."/>
            <person name="Stone C."/>
            <person name="Stone S."/>
            <person name="Stubbs M."/>
            <person name="Talamas J."/>
            <person name="Tchuinga P."/>
            <person name="Tenzing P."/>
            <person name="Tesfaye S."/>
            <person name="Theodore J."/>
            <person name="Thoulutsang Y."/>
            <person name="Topham K."/>
            <person name="Towey S."/>
            <person name="Tsamla T."/>
            <person name="Tsomo N."/>
            <person name="Vallee D."/>
            <person name="Vassiliev H."/>
            <person name="Venkataraman V."/>
            <person name="Vinson J."/>
            <person name="Vo A."/>
            <person name="Wade C."/>
            <person name="Wang S."/>
            <person name="Wangchuk T."/>
            <person name="Wangdi T."/>
            <person name="Whittaker C."/>
            <person name="Wilkinson J."/>
            <person name="Wu Y."/>
            <person name="Wyman D."/>
            <person name="Yadav S."/>
            <person name="Yang S."/>
            <person name="Yang X."/>
            <person name="Yeager S."/>
            <person name="Yee E."/>
            <person name="Young G."/>
            <person name="Zainoun J."/>
            <person name="Zembeck L."/>
            <person name="Zimmer A."/>
            <person name="Zody M."/>
            <person name="Lander E."/>
        </authorList>
    </citation>
    <scope>NUCLEOTIDE SEQUENCE [LARGE SCALE GENOMIC DNA]</scope>
</reference>
<sequence length="338" mass="38863">KTFSVGSQPTLSLYNGWCVEREYLTPRQQKICRRHYSMMTSVADAAQMALKECQKQFETERWNCSTPPQPRRHRRSVFGRELLSGTRERSFVYALSSAAVAYAITRDCSLGNIVGCGCDQTWPQRAPFNQSFDWGGCSDNIRWGVEMSKLFVDAQEYERGRQKRIGRNRRRRRKREINERTVNLNNNKFGREAILSGMGKKCRCHGISNSCESMTCWRTLPSFRKVGRILKRSYSTAVQVHIVKKYGRYLLRPRDRDRRSVGNRYLAFLRMSSDFCATTGRTCDADKSGPSGCDVMCCGRGYVIKTSYVTAKCGCKFSWCCDVTCKSCNETRVEYVCL</sequence>
<evidence type="ECO:0000256" key="2">
    <source>
        <dbReference type="ARBA" id="ARBA00005683"/>
    </source>
</evidence>
<evidence type="ECO:0000256" key="5">
    <source>
        <dbReference type="ARBA" id="ARBA00022530"/>
    </source>
</evidence>
<evidence type="ECO:0000256" key="7">
    <source>
        <dbReference type="ARBA" id="ARBA00023157"/>
    </source>
</evidence>
<dbReference type="InterPro" id="IPR043158">
    <property type="entry name" value="Wnt_C"/>
</dbReference>
<dbReference type="Proteomes" id="UP000007875">
    <property type="component" value="Unassembled WGS sequence"/>
</dbReference>
<evidence type="ECO:0000256" key="1">
    <source>
        <dbReference type="ARBA" id="ARBA00004498"/>
    </source>
</evidence>
<keyword evidence="7" id="KW-1015">Disulfide bond</keyword>
<comment type="similarity">
    <text evidence="2 9">Belongs to the Wnt family.</text>
</comment>
<dbReference type="GO" id="GO:0045165">
    <property type="term" value="P:cell fate commitment"/>
    <property type="evidence" value="ECO:0007669"/>
    <property type="project" value="TreeGrafter"/>
</dbReference>
<keyword evidence="4" id="KW-0964">Secreted</keyword>
<dbReference type="GO" id="GO:0030182">
    <property type="term" value="P:neuron differentiation"/>
    <property type="evidence" value="ECO:0007669"/>
    <property type="project" value="TreeGrafter"/>
</dbReference>
<dbReference type="OMA" id="PHLTMAT"/>
<dbReference type="PANTHER" id="PTHR12027">
    <property type="entry name" value="WNT RELATED"/>
    <property type="match status" value="1"/>
</dbReference>
<dbReference type="GO" id="GO:0005109">
    <property type="term" value="F:frizzled binding"/>
    <property type="evidence" value="ECO:0007669"/>
    <property type="project" value="TreeGrafter"/>
</dbReference>
<evidence type="ECO:0000256" key="8">
    <source>
        <dbReference type="ARBA" id="ARBA00023288"/>
    </source>
</evidence>
<protein>
    <recommendedName>
        <fullName evidence="9">Protein Wnt</fullName>
    </recommendedName>
</protein>
<evidence type="ECO:0000256" key="4">
    <source>
        <dbReference type="ARBA" id="ARBA00022525"/>
    </source>
</evidence>
<dbReference type="Gene3D" id="3.30.2460.20">
    <property type="match status" value="1"/>
</dbReference>
<dbReference type="PRINTS" id="PR01349">
    <property type="entry name" value="WNTPROTEIN"/>
</dbReference>
<dbReference type="CDD" id="cd13113">
    <property type="entry name" value="Wnt"/>
    <property type="match status" value="1"/>
</dbReference>
<dbReference type="GO" id="GO:0005615">
    <property type="term" value="C:extracellular space"/>
    <property type="evidence" value="ECO:0007669"/>
    <property type="project" value="TreeGrafter"/>
</dbReference>
<organism evidence="10 11">
    <name type="scientific">Ciona savignyi</name>
    <name type="common">Pacific transparent sea squirt</name>
    <dbReference type="NCBI Taxonomy" id="51511"/>
    <lineage>
        <taxon>Eukaryota</taxon>
        <taxon>Metazoa</taxon>
        <taxon>Chordata</taxon>
        <taxon>Tunicata</taxon>
        <taxon>Ascidiacea</taxon>
        <taxon>Phlebobranchia</taxon>
        <taxon>Cionidae</taxon>
        <taxon>Ciona</taxon>
    </lineage>
</organism>
<proteinExistence type="inferred from homology"/>
<keyword evidence="8" id="KW-0449">Lipoprotein</keyword>
<dbReference type="InterPro" id="IPR005817">
    <property type="entry name" value="Wnt"/>
</dbReference>
<evidence type="ECO:0000256" key="3">
    <source>
        <dbReference type="ARBA" id="ARBA00022473"/>
    </source>
</evidence>
<dbReference type="GO" id="GO:0060070">
    <property type="term" value="P:canonical Wnt signaling pathway"/>
    <property type="evidence" value="ECO:0007669"/>
    <property type="project" value="TreeGrafter"/>
</dbReference>
<keyword evidence="5" id="KW-0272">Extracellular matrix</keyword>
<keyword evidence="3 9" id="KW-0217">Developmental protein</keyword>
<dbReference type="Ensembl" id="ENSCSAVT00000006580.1">
    <property type="protein sequence ID" value="ENSCSAVP00000006498.1"/>
    <property type="gene ID" value="ENSCSAVG00000003890.1"/>
</dbReference>
<dbReference type="SMART" id="SM00097">
    <property type="entry name" value="WNT1"/>
    <property type="match status" value="1"/>
</dbReference>
<name>H2YME6_CIOSA</name>
<dbReference type="GeneTree" id="ENSGT00940000167538"/>
<reference evidence="10" key="3">
    <citation type="submission" date="2025-09" db="UniProtKB">
        <authorList>
            <consortium name="Ensembl"/>
        </authorList>
    </citation>
    <scope>IDENTIFICATION</scope>
</reference>
<accession>H2YME6</accession>
<evidence type="ECO:0000256" key="6">
    <source>
        <dbReference type="ARBA" id="ARBA00022687"/>
    </source>
</evidence>
<keyword evidence="11" id="KW-1185">Reference proteome</keyword>
<dbReference type="AlphaFoldDB" id="H2YME6"/>
<dbReference type="PANTHER" id="PTHR12027:SF91">
    <property type="entry name" value="PROTO-ONCOGENE WNT-1"/>
    <property type="match status" value="1"/>
</dbReference>
<keyword evidence="6 9" id="KW-0879">Wnt signaling pathway</keyword>
<dbReference type="FunFam" id="3.30.2460.20:FF:000001">
    <property type="entry name" value="Wnt homolog"/>
    <property type="match status" value="1"/>
</dbReference>
<comment type="function">
    <text evidence="9">Ligand for members of the frizzled family of seven transmembrane receptors.</text>
</comment>
<reference evidence="10" key="2">
    <citation type="submission" date="2025-08" db="UniProtKB">
        <authorList>
            <consortium name="Ensembl"/>
        </authorList>
    </citation>
    <scope>IDENTIFICATION</scope>
</reference>
<comment type="subcellular location">
    <subcellularLocation>
        <location evidence="1 9">Secreted</location>
        <location evidence="1 9">Extracellular space</location>
        <location evidence="1 9">Extracellular matrix</location>
    </subcellularLocation>
</comment>
<evidence type="ECO:0000313" key="10">
    <source>
        <dbReference type="Ensembl" id="ENSCSAVP00000006498.1"/>
    </source>
</evidence>